<dbReference type="AlphaFoldDB" id="A0A8S9J4V0"/>
<gene>
    <name evidence="1" type="ORF">F2Q70_00002946</name>
</gene>
<organism evidence="1">
    <name type="scientific">Brassica cretica</name>
    <name type="common">Mustard</name>
    <dbReference type="NCBI Taxonomy" id="69181"/>
    <lineage>
        <taxon>Eukaryota</taxon>
        <taxon>Viridiplantae</taxon>
        <taxon>Streptophyta</taxon>
        <taxon>Embryophyta</taxon>
        <taxon>Tracheophyta</taxon>
        <taxon>Spermatophyta</taxon>
        <taxon>Magnoliopsida</taxon>
        <taxon>eudicotyledons</taxon>
        <taxon>Gunneridae</taxon>
        <taxon>Pentapetalae</taxon>
        <taxon>rosids</taxon>
        <taxon>malvids</taxon>
        <taxon>Brassicales</taxon>
        <taxon>Brassicaceae</taxon>
        <taxon>Brassiceae</taxon>
        <taxon>Brassica</taxon>
    </lineage>
</organism>
<reference evidence="1" key="1">
    <citation type="submission" date="2019-12" db="EMBL/GenBank/DDBJ databases">
        <title>Genome sequencing and annotation of Brassica cretica.</title>
        <authorList>
            <person name="Studholme D.J."/>
            <person name="Sarris P.F."/>
        </authorList>
    </citation>
    <scope>NUCLEOTIDE SEQUENCE</scope>
    <source>
        <strain evidence="1">PFS-102/07</strain>
        <tissue evidence="1">Leaf</tissue>
    </source>
</reference>
<name>A0A8S9J4V0_BRACR</name>
<evidence type="ECO:0000313" key="1">
    <source>
        <dbReference type="EMBL" id="KAF2576247.1"/>
    </source>
</evidence>
<protein>
    <submittedName>
        <fullName evidence="1">Uncharacterized protein</fullName>
    </submittedName>
</protein>
<accession>A0A8S9J4V0</accession>
<proteinExistence type="predicted"/>
<comment type="caution">
    <text evidence="1">The sequence shown here is derived from an EMBL/GenBank/DDBJ whole genome shotgun (WGS) entry which is preliminary data.</text>
</comment>
<sequence>MEIPPRDQTSLGERRGEIGRREKGSRVILNYHLFLASQMVSGNPECAADASQSHLQSGNVDRHCSRTDERYCSCVTVAKLL</sequence>
<dbReference type="EMBL" id="QGKY02001015">
    <property type="protein sequence ID" value="KAF2576247.1"/>
    <property type="molecule type" value="Genomic_DNA"/>
</dbReference>